<evidence type="ECO:0000256" key="7">
    <source>
        <dbReference type="ARBA" id="ARBA00022840"/>
    </source>
</evidence>
<dbReference type="EC" id="2.7.13.3" evidence="2"/>
<evidence type="ECO:0000256" key="2">
    <source>
        <dbReference type="ARBA" id="ARBA00012438"/>
    </source>
</evidence>
<dbReference type="Pfam" id="PF02518">
    <property type="entry name" value="HATPase_c"/>
    <property type="match status" value="1"/>
</dbReference>
<comment type="caution">
    <text evidence="10">The sequence shown here is derived from an EMBL/GenBank/DDBJ whole genome shotgun (WGS) entry which is preliminary data.</text>
</comment>
<sequence length="183" mass="20652">MRDLSLHILDIVENSIAAGAKKVEITIEEDTNKNLLVVKIKDNGKGMDKKTLTKALDPFFSTKKIRRIGLGLSMLARATKEAEGSFDIKSKKGRGTRVTAKFVYDHIDRKPIGNMAETIIVLVASNGLKADFIYKHSKNGKSFLFDTRYLKRKLNGVLINQPEVLELLKKRILRELKRIQEGT</sequence>
<dbReference type="Gene3D" id="3.30.565.10">
    <property type="entry name" value="Histidine kinase-like ATPase, C-terminal domain"/>
    <property type="match status" value="1"/>
</dbReference>
<keyword evidence="8" id="KW-0902">Two-component regulatory system</keyword>
<keyword evidence="5" id="KW-0547">Nucleotide-binding</keyword>
<evidence type="ECO:0000313" key="10">
    <source>
        <dbReference type="EMBL" id="KPJ72571.1"/>
    </source>
</evidence>
<dbReference type="PANTHER" id="PTHR43065:SF10">
    <property type="entry name" value="PEROXIDE STRESS-ACTIVATED HISTIDINE KINASE MAK3"/>
    <property type="match status" value="1"/>
</dbReference>
<evidence type="ECO:0000256" key="4">
    <source>
        <dbReference type="ARBA" id="ARBA00022679"/>
    </source>
</evidence>
<dbReference type="InterPro" id="IPR003594">
    <property type="entry name" value="HATPase_dom"/>
</dbReference>
<proteinExistence type="predicted"/>
<dbReference type="InterPro" id="IPR036890">
    <property type="entry name" value="HATPase_C_sf"/>
</dbReference>
<organism evidence="10 11">
    <name type="scientific">candidate division TA06 bacterium DG_78</name>
    <dbReference type="NCBI Taxonomy" id="1703772"/>
    <lineage>
        <taxon>Bacteria</taxon>
        <taxon>Bacteria division TA06</taxon>
    </lineage>
</organism>
<dbReference type="GO" id="GO:0000160">
    <property type="term" value="P:phosphorelay signal transduction system"/>
    <property type="evidence" value="ECO:0007669"/>
    <property type="project" value="UniProtKB-KW"/>
</dbReference>
<feature type="domain" description="Histidine kinase" evidence="9">
    <location>
        <begin position="1"/>
        <end position="106"/>
    </location>
</feature>
<dbReference type="SMART" id="SM00387">
    <property type="entry name" value="HATPase_c"/>
    <property type="match status" value="1"/>
</dbReference>
<evidence type="ECO:0000256" key="3">
    <source>
        <dbReference type="ARBA" id="ARBA00022553"/>
    </source>
</evidence>
<dbReference type="InterPro" id="IPR005467">
    <property type="entry name" value="His_kinase_dom"/>
</dbReference>
<name>A0A0S7YDW2_UNCT6</name>
<evidence type="ECO:0000256" key="1">
    <source>
        <dbReference type="ARBA" id="ARBA00000085"/>
    </source>
</evidence>
<comment type="catalytic activity">
    <reaction evidence="1">
        <text>ATP + protein L-histidine = ADP + protein N-phospho-L-histidine.</text>
        <dbReference type="EC" id="2.7.13.3"/>
    </reaction>
</comment>
<gene>
    <name evidence="10" type="ORF">AMJ52_05860</name>
</gene>
<evidence type="ECO:0000256" key="8">
    <source>
        <dbReference type="ARBA" id="ARBA00023012"/>
    </source>
</evidence>
<evidence type="ECO:0000256" key="6">
    <source>
        <dbReference type="ARBA" id="ARBA00022777"/>
    </source>
</evidence>
<dbReference type="PRINTS" id="PR00344">
    <property type="entry name" value="BCTRLSENSOR"/>
</dbReference>
<dbReference type="AlphaFoldDB" id="A0A0S7YDW2"/>
<keyword evidence="4" id="KW-0808">Transferase</keyword>
<dbReference type="PANTHER" id="PTHR43065">
    <property type="entry name" value="SENSOR HISTIDINE KINASE"/>
    <property type="match status" value="1"/>
</dbReference>
<protein>
    <recommendedName>
        <fullName evidence="2">histidine kinase</fullName>
        <ecNumber evidence="2">2.7.13.3</ecNumber>
    </recommendedName>
</protein>
<dbReference type="PROSITE" id="PS50109">
    <property type="entry name" value="HIS_KIN"/>
    <property type="match status" value="1"/>
</dbReference>
<dbReference type="Proteomes" id="UP000051012">
    <property type="component" value="Unassembled WGS sequence"/>
</dbReference>
<dbReference type="EMBL" id="LJNI01000067">
    <property type="protein sequence ID" value="KPJ72571.1"/>
    <property type="molecule type" value="Genomic_DNA"/>
</dbReference>
<dbReference type="GO" id="GO:0005524">
    <property type="term" value="F:ATP binding"/>
    <property type="evidence" value="ECO:0007669"/>
    <property type="project" value="UniProtKB-KW"/>
</dbReference>
<dbReference type="InterPro" id="IPR004358">
    <property type="entry name" value="Sig_transdc_His_kin-like_C"/>
</dbReference>
<evidence type="ECO:0000256" key="5">
    <source>
        <dbReference type="ARBA" id="ARBA00022741"/>
    </source>
</evidence>
<keyword evidence="7" id="KW-0067">ATP-binding</keyword>
<accession>A0A0S7YDW2</accession>
<reference evidence="10 11" key="1">
    <citation type="journal article" date="2015" name="Microbiome">
        <title>Genomic resolution of linkages in carbon, nitrogen, and sulfur cycling among widespread estuary sediment bacteria.</title>
        <authorList>
            <person name="Baker B.J."/>
            <person name="Lazar C.S."/>
            <person name="Teske A.P."/>
            <person name="Dick G.J."/>
        </authorList>
    </citation>
    <scope>NUCLEOTIDE SEQUENCE [LARGE SCALE GENOMIC DNA]</scope>
    <source>
        <strain evidence="10">DG_78</strain>
    </source>
</reference>
<dbReference type="SUPFAM" id="SSF55874">
    <property type="entry name" value="ATPase domain of HSP90 chaperone/DNA topoisomerase II/histidine kinase"/>
    <property type="match status" value="1"/>
</dbReference>
<keyword evidence="3" id="KW-0597">Phosphoprotein</keyword>
<dbReference type="GO" id="GO:0004673">
    <property type="term" value="F:protein histidine kinase activity"/>
    <property type="evidence" value="ECO:0007669"/>
    <property type="project" value="UniProtKB-EC"/>
</dbReference>
<keyword evidence="6" id="KW-0418">Kinase</keyword>
<evidence type="ECO:0000259" key="9">
    <source>
        <dbReference type="PROSITE" id="PS50109"/>
    </source>
</evidence>
<evidence type="ECO:0000313" key="11">
    <source>
        <dbReference type="Proteomes" id="UP000051012"/>
    </source>
</evidence>